<keyword evidence="2" id="KW-1185">Reference proteome</keyword>
<accession>A0AAV9VTB4</accession>
<dbReference type="AlphaFoldDB" id="A0AAV9VTB4"/>
<evidence type="ECO:0000313" key="2">
    <source>
        <dbReference type="Proteomes" id="UP001370758"/>
    </source>
</evidence>
<dbReference type="Proteomes" id="UP001370758">
    <property type="component" value="Unassembled WGS sequence"/>
</dbReference>
<organism evidence="1 2">
    <name type="scientific">Arthrobotrys musiformis</name>
    <dbReference type="NCBI Taxonomy" id="47236"/>
    <lineage>
        <taxon>Eukaryota</taxon>
        <taxon>Fungi</taxon>
        <taxon>Dikarya</taxon>
        <taxon>Ascomycota</taxon>
        <taxon>Pezizomycotina</taxon>
        <taxon>Orbiliomycetes</taxon>
        <taxon>Orbiliales</taxon>
        <taxon>Orbiliaceae</taxon>
        <taxon>Arthrobotrys</taxon>
    </lineage>
</organism>
<dbReference type="Pfam" id="PF20717">
    <property type="entry name" value="DUF6829"/>
    <property type="match status" value="1"/>
</dbReference>
<proteinExistence type="predicted"/>
<comment type="caution">
    <text evidence="1">The sequence shown here is derived from an EMBL/GenBank/DDBJ whole genome shotgun (WGS) entry which is preliminary data.</text>
</comment>
<reference evidence="1 2" key="1">
    <citation type="submission" date="2023-08" db="EMBL/GenBank/DDBJ databases">
        <authorList>
            <person name="Palmer J.M."/>
        </authorList>
    </citation>
    <scope>NUCLEOTIDE SEQUENCE [LARGE SCALE GENOMIC DNA]</scope>
    <source>
        <strain evidence="1 2">TWF481</strain>
    </source>
</reference>
<dbReference type="InterPro" id="IPR049232">
    <property type="entry name" value="DUF6829"/>
</dbReference>
<dbReference type="EMBL" id="JAVHJL010000011">
    <property type="protein sequence ID" value="KAK6496063.1"/>
    <property type="molecule type" value="Genomic_DNA"/>
</dbReference>
<gene>
    <name evidence="1" type="ORF">TWF481_002087</name>
</gene>
<evidence type="ECO:0000313" key="1">
    <source>
        <dbReference type="EMBL" id="KAK6496063.1"/>
    </source>
</evidence>
<protein>
    <submittedName>
        <fullName evidence="1">Uncharacterized protein</fullName>
    </submittedName>
</protein>
<sequence length="463" mass="51612">MEQSCTLKNSIQDGTFFTLPVPELLSLLEASYPSELELLKTAYSVPPPPYERPTTPSPSRQLYAAEYGEINRTIVSVLSLRWVYNRDYASFTATQIPHIKLTRQSFDWMSNFLHKTINTPDDIYTLITSIIINDLGKSQSFIEAHKDATNTDVSRLNHDMILHQIITKTPYLIPSLSLLSQSGKGDLIKGIELSAEFSFGQLAQAENTPGSLHSLLSMKSHARAFDIRFMEQILDIAGAAGHIDHTCAKKLTDPVFQSFKTVYEISVNIIDGKCGVREGYDINLIRRVGLLEAAGWTRGRELDVKDPVHRALMRLLCITNSADVDAADLVHDTFFNILDEDIRRVLVSGMEMDGTLEQPAVQATYIPAMSSAAINATKSGSKPEKEKALAAVLTYLSRTLEIDIEQVRGSLPLGVVVIERDIRKTIMHVINSERFREDPSVLDSVSLPDYEAAAMAEGYEWVF</sequence>
<name>A0AAV9VTB4_9PEZI</name>